<organism evidence="2 3">
    <name type="scientific">Evansella alkalicola</name>
    <dbReference type="NCBI Taxonomy" id="745819"/>
    <lineage>
        <taxon>Bacteria</taxon>
        <taxon>Bacillati</taxon>
        <taxon>Bacillota</taxon>
        <taxon>Bacilli</taxon>
        <taxon>Bacillales</taxon>
        <taxon>Bacillaceae</taxon>
        <taxon>Evansella</taxon>
    </lineage>
</organism>
<gene>
    <name evidence="2" type="ORF">KS407_20020</name>
</gene>
<accession>A0ABS6JYN5</accession>
<dbReference type="SUPFAM" id="SSF158560">
    <property type="entry name" value="BH3980-like"/>
    <property type="match status" value="1"/>
</dbReference>
<dbReference type="Gene3D" id="1.10.1900.10">
    <property type="entry name" value="c-terminal domain of poly(a) binding protein"/>
    <property type="match status" value="1"/>
</dbReference>
<dbReference type="PANTHER" id="PTHR41307">
    <property type="entry name" value="MEMBRANE PROTEIN-RELATED"/>
    <property type="match status" value="1"/>
</dbReference>
<dbReference type="Pfam" id="PF06570">
    <property type="entry name" value="DUF1129"/>
    <property type="match status" value="1"/>
</dbReference>
<dbReference type="InterPro" id="IPR009214">
    <property type="entry name" value="DUF1129"/>
</dbReference>
<dbReference type="EMBL" id="JAHQCR010000085">
    <property type="protein sequence ID" value="MBU9723710.1"/>
    <property type="molecule type" value="Genomic_DNA"/>
</dbReference>
<feature type="transmembrane region" description="Helical" evidence="1">
    <location>
        <begin position="193"/>
        <end position="215"/>
    </location>
</feature>
<dbReference type="Proteomes" id="UP000790580">
    <property type="component" value="Unassembled WGS sequence"/>
</dbReference>
<name>A0ABS6JYN5_9BACI</name>
<keyword evidence="1" id="KW-0812">Transmembrane</keyword>
<evidence type="ECO:0000313" key="2">
    <source>
        <dbReference type="EMBL" id="MBU9723710.1"/>
    </source>
</evidence>
<keyword evidence="3" id="KW-1185">Reference proteome</keyword>
<keyword evidence="1" id="KW-1133">Transmembrane helix</keyword>
<feature type="transmembrane region" description="Helical" evidence="1">
    <location>
        <begin position="95"/>
        <end position="116"/>
    </location>
</feature>
<dbReference type="PANTHER" id="PTHR41307:SF1">
    <property type="entry name" value="MEMBRANE PROTEIN"/>
    <property type="match status" value="1"/>
</dbReference>
<comment type="caution">
    <text evidence="2">The sequence shown here is derived from an EMBL/GenBank/DDBJ whole genome shotgun (WGS) entry which is preliminary data.</text>
</comment>
<proteinExistence type="predicted"/>
<evidence type="ECO:0000256" key="1">
    <source>
        <dbReference type="SAM" id="Phobius"/>
    </source>
</evidence>
<sequence>MNEKELVQLNNKKREQLTKENRKYYEEMLVYIRLTYSKAYLETEEILSELIDHLLEAQQEGKTAEDVFGNNPKQYADDIIGELPNMVTKERLKMFFMAIFYFFAVSTIFSGIIEIFMSGSLVKGYYIGSEAIRTLVSIPVALLIVYVSLQYLRWACFKNINKIKEFFILWLWGTLSVGIFVVIFLLLPDVGPFMDIHIFVVFGIGIILFLAGHFMRKSM</sequence>
<evidence type="ECO:0000313" key="3">
    <source>
        <dbReference type="Proteomes" id="UP000790580"/>
    </source>
</evidence>
<reference evidence="2 3" key="1">
    <citation type="submission" date="2021-06" db="EMBL/GenBank/DDBJ databases">
        <title>Bacillus sp. RD4P76, an endophyte from a halophyte.</title>
        <authorList>
            <person name="Sun J.-Q."/>
        </authorList>
    </citation>
    <scope>NUCLEOTIDE SEQUENCE [LARGE SCALE GENOMIC DNA]</scope>
    <source>
        <strain evidence="2 3">JCM 17098</strain>
    </source>
</reference>
<feature type="transmembrane region" description="Helical" evidence="1">
    <location>
        <begin position="136"/>
        <end position="154"/>
    </location>
</feature>
<keyword evidence="1" id="KW-0472">Membrane</keyword>
<protein>
    <submittedName>
        <fullName evidence="2">DUF1129 family protein</fullName>
    </submittedName>
</protein>
<dbReference type="RefSeq" id="WP_088076691.1">
    <property type="nucleotide sequence ID" value="NZ_JAHQCR010000085.1"/>
</dbReference>
<feature type="transmembrane region" description="Helical" evidence="1">
    <location>
        <begin position="166"/>
        <end position="187"/>
    </location>
</feature>